<evidence type="ECO:0000313" key="3">
    <source>
        <dbReference type="Proteomes" id="UP000541610"/>
    </source>
</evidence>
<feature type="compositionally biased region" description="Low complexity" evidence="1">
    <location>
        <begin position="38"/>
        <end position="48"/>
    </location>
</feature>
<dbReference type="AlphaFoldDB" id="A0A7J6MXF2"/>
<dbReference type="Proteomes" id="UP000541610">
    <property type="component" value="Unassembled WGS sequence"/>
</dbReference>
<sequence>MINYQITMMKMITMPTFEINGIMALRSGPPGSEGPGGTPRQCSAGRSCSSRRRDRCSGAVANWCSLEEIPMLISPEERPEVLMDMV</sequence>
<protein>
    <submittedName>
        <fullName evidence="2">Uncharacterized protein</fullName>
    </submittedName>
</protein>
<accession>A0A7J6MXF2</accession>
<comment type="caution">
    <text evidence="2">The sequence shown here is derived from an EMBL/GenBank/DDBJ whole genome shotgun (WGS) entry which is preliminary data.</text>
</comment>
<evidence type="ECO:0000256" key="1">
    <source>
        <dbReference type="SAM" id="MobiDB-lite"/>
    </source>
</evidence>
<name>A0A7J6MXF2_PEROL</name>
<feature type="region of interest" description="Disordered" evidence="1">
    <location>
        <begin position="25"/>
        <end position="51"/>
    </location>
</feature>
<dbReference type="EMBL" id="JABANP010001077">
    <property type="protein sequence ID" value="KAF4676308.1"/>
    <property type="molecule type" value="Genomic_DNA"/>
</dbReference>
<reference evidence="2 3" key="1">
    <citation type="submission" date="2020-04" db="EMBL/GenBank/DDBJ databases">
        <title>Perkinsus olseni comparative genomics.</title>
        <authorList>
            <person name="Bogema D.R."/>
        </authorList>
    </citation>
    <scope>NUCLEOTIDE SEQUENCE [LARGE SCALE GENOMIC DNA]</scope>
    <source>
        <strain evidence="2">00978-12</strain>
    </source>
</reference>
<evidence type="ECO:0000313" key="2">
    <source>
        <dbReference type="EMBL" id="KAF4676308.1"/>
    </source>
</evidence>
<gene>
    <name evidence="2" type="ORF">FOZ60_000684</name>
</gene>
<organism evidence="2 3">
    <name type="scientific">Perkinsus olseni</name>
    <name type="common">Perkinsus atlanticus</name>
    <dbReference type="NCBI Taxonomy" id="32597"/>
    <lineage>
        <taxon>Eukaryota</taxon>
        <taxon>Sar</taxon>
        <taxon>Alveolata</taxon>
        <taxon>Perkinsozoa</taxon>
        <taxon>Perkinsea</taxon>
        <taxon>Perkinsida</taxon>
        <taxon>Perkinsidae</taxon>
        <taxon>Perkinsus</taxon>
    </lineage>
</organism>
<proteinExistence type="predicted"/>